<sequence length="70" mass="7326">MIDPALLSAIDAGLMSVSLFRTADGWQANVKARGSEGFRVAIQSDPVAALLEALTGQRTPTSTSSESVFD</sequence>
<dbReference type="EMBL" id="FNUY01000008">
    <property type="protein sequence ID" value="SEG64378.1"/>
    <property type="molecule type" value="Genomic_DNA"/>
</dbReference>
<protein>
    <submittedName>
        <fullName evidence="1">Uncharacterized protein</fullName>
    </submittedName>
</protein>
<name>A0A1H6BUJ3_9HYPH</name>
<reference evidence="1 2" key="1">
    <citation type="submission" date="2016-10" db="EMBL/GenBank/DDBJ databases">
        <authorList>
            <person name="de Groot N.N."/>
        </authorList>
    </citation>
    <scope>NUCLEOTIDE SEQUENCE [LARGE SCALE GENOMIC DNA]</scope>
    <source>
        <strain evidence="1 2">DSM 26656</strain>
    </source>
</reference>
<evidence type="ECO:0000313" key="2">
    <source>
        <dbReference type="Proteomes" id="UP000236743"/>
    </source>
</evidence>
<dbReference type="AlphaFoldDB" id="A0A1H6BUJ3"/>
<dbReference type="RefSeq" id="WP_103874057.1">
    <property type="nucleotide sequence ID" value="NZ_FNUY01000008.1"/>
</dbReference>
<dbReference type="Proteomes" id="UP000236743">
    <property type="component" value="Unassembled WGS sequence"/>
</dbReference>
<gene>
    <name evidence="1" type="ORF">SAMN04488115_10890</name>
</gene>
<keyword evidence="2" id="KW-1185">Reference proteome</keyword>
<organism evidence="1 2">
    <name type="scientific">Bosea lathyri</name>
    <dbReference type="NCBI Taxonomy" id="1036778"/>
    <lineage>
        <taxon>Bacteria</taxon>
        <taxon>Pseudomonadati</taxon>
        <taxon>Pseudomonadota</taxon>
        <taxon>Alphaproteobacteria</taxon>
        <taxon>Hyphomicrobiales</taxon>
        <taxon>Boseaceae</taxon>
        <taxon>Bosea</taxon>
    </lineage>
</organism>
<proteinExistence type="predicted"/>
<evidence type="ECO:0000313" key="1">
    <source>
        <dbReference type="EMBL" id="SEG64378.1"/>
    </source>
</evidence>
<accession>A0A1H6BUJ3</accession>